<evidence type="ECO:0000313" key="3">
    <source>
        <dbReference type="EMBL" id="GAA4497772.1"/>
    </source>
</evidence>
<dbReference type="PANTHER" id="PTHR37957:SF1">
    <property type="entry name" value="PHYTASE-LIKE DOMAIN-CONTAINING PROTEIN"/>
    <property type="match status" value="1"/>
</dbReference>
<protein>
    <submittedName>
        <fullName evidence="3">Esterase-like activity of phytase family protein</fullName>
    </submittedName>
</protein>
<dbReference type="EMBL" id="BAABFC010000010">
    <property type="protein sequence ID" value="GAA4497772.1"/>
    <property type="molecule type" value="Genomic_DNA"/>
</dbReference>
<dbReference type="RefSeq" id="WP_345011592.1">
    <property type="nucleotide sequence ID" value="NZ_BAABFC010000010.1"/>
</dbReference>
<gene>
    <name evidence="3" type="ORF">GCM10023095_14840</name>
</gene>
<keyword evidence="4" id="KW-1185">Reference proteome</keyword>
<dbReference type="Proteomes" id="UP001501321">
    <property type="component" value="Unassembled WGS sequence"/>
</dbReference>
<dbReference type="PANTHER" id="PTHR37957">
    <property type="entry name" value="BLR7070 PROTEIN"/>
    <property type="match status" value="1"/>
</dbReference>
<name>A0ABP8Q6N9_9GAMM</name>
<evidence type="ECO:0000259" key="2">
    <source>
        <dbReference type="Pfam" id="PF13449"/>
    </source>
</evidence>
<dbReference type="Pfam" id="PF13449">
    <property type="entry name" value="Phytase-like"/>
    <property type="match status" value="1"/>
</dbReference>
<evidence type="ECO:0000256" key="1">
    <source>
        <dbReference type="SAM" id="SignalP"/>
    </source>
</evidence>
<feature type="chain" id="PRO_5045274829" evidence="1">
    <location>
        <begin position="24"/>
        <end position="461"/>
    </location>
</feature>
<feature type="domain" description="Phytase-like" evidence="2">
    <location>
        <begin position="63"/>
        <end position="399"/>
    </location>
</feature>
<reference evidence="4" key="1">
    <citation type="journal article" date="2019" name="Int. J. Syst. Evol. Microbiol.">
        <title>The Global Catalogue of Microorganisms (GCM) 10K type strain sequencing project: providing services to taxonomists for standard genome sequencing and annotation.</title>
        <authorList>
            <consortium name="The Broad Institute Genomics Platform"/>
            <consortium name="The Broad Institute Genome Sequencing Center for Infectious Disease"/>
            <person name="Wu L."/>
            <person name="Ma J."/>
        </authorList>
    </citation>
    <scope>NUCLEOTIDE SEQUENCE [LARGE SCALE GENOMIC DNA]</scope>
    <source>
        <strain evidence="4">JCM 32226</strain>
    </source>
</reference>
<feature type="signal peptide" evidence="1">
    <location>
        <begin position="1"/>
        <end position="23"/>
    </location>
</feature>
<dbReference type="SUPFAM" id="SSF63829">
    <property type="entry name" value="Calcium-dependent phosphotriesterase"/>
    <property type="match status" value="1"/>
</dbReference>
<keyword evidence="1" id="KW-0732">Signal</keyword>
<dbReference type="InterPro" id="IPR027372">
    <property type="entry name" value="Phytase-like_dom"/>
</dbReference>
<sequence>MSSRFRLSLLALGLALCTPLSQAASVSQSLQLSLPDSLKVPYSGVQAPAFAAGLPLGVGSGLTFAGVQADGSWLFYSLTDRGPNADAPDWRQGKDKLSGKIFVAPGFTPQILPIRVKDGQVSVGEPILLHDDKGPIHGLPLPVGTVGSTHEMALTDDLKAIDSPDSRGLDSEGLALAPDGSFWLCDEYGPFILHADAQGKILKKWGPEAQAGEQSVAGGLPGVIAWRQANRGFEGLALLPSGKVIAAVQSTLDIDGKTAKTAPILRLVELDPATGQTRMLAYPLEEGFYKKAKDAKIGDLVAVDEHTLLVVEQGKDKAKKMHNRLYKLSLQGATDLTGVQVDGKAPEFASLAAVTAAGVVPVQKELLLDLRDLGWQPEKAEGLTLIDAQTLAVSNDNDFGLDVTILDPVKDEKDPTEYQTDGTGQLLMDGKPVTSRLLTRPLSAADAASHLWFIKLDKPLY</sequence>
<proteinExistence type="predicted"/>
<accession>A0ABP8Q6N9</accession>
<comment type="caution">
    <text evidence="3">The sequence shown here is derived from an EMBL/GenBank/DDBJ whole genome shotgun (WGS) entry which is preliminary data.</text>
</comment>
<evidence type="ECO:0000313" key="4">
    <source>
        <dbReference type="Proteomes" id="UP001501321"/>
    </source>
</evidence>
<organism evidence="3 4">
    <name type="scientific">Pseudaeromonas paramecii</name>
    <dbReference type="NCBI Taxonomy" id="2138166"/>
    <lineage>
        <taxon>Bacteria</taxon>
        <taxon>Pseudomonadati</taxon>
        <taxon>Pseudomonadota</taxon>
        <taxon>Gammaproteobacteria</taxon>
        <taxon>Aeromonadales</taxon>
        <taxon>Aeromonadaceae</taxon>
        <taxon>Pseudaeromonas</taxon>
    </lineage>
</organism>